<dbReference type="AlphaFoldDB" id="A0A061SE40"/>
<sequence length="78" mass="8309">PSLRRPRTRVSASEPRDRRRKPPRTLQLAPVGGLRRRAAPVVLLGGARGGKDPCGRRLAPGAAPVVPEAFARLQRAGG</sequence>
<feature type="non-terminal residue" evidence="2">
    <location>
        <position position="78"/>
    </location>
</feature>
<proteinExistence type="predicted"/>
<protein>
    <submittedName>
        <fullName evidence="2">Uncharacterized protein</fullName>
    </submittedName>
</protein>
<evidence type="ECO:0000313" key="2">
    <source>
        <dbReference type="EMBL" id="JAC81011.1"/>
    </source>
</evidence>
<name>A0A061SE40_9CHLO</name>
<accession>A0A061SE40</accession>
<feature type="region of interest" description="Disordered" evidence="1">
    <location>
        <begin position="1"/>
        <end position="26"/>
    </location>
</feature>
<dbReference type="EMBL" id="GBEZ01004188">
    <property type="protein sequence ID" value="JAC81011.1"/>
    <property type="molecule type" value="Transcribed_RNA"/>
</dbReference>
<organism evidence="2">
    <name type="scientific">Tetraselmis sp. GSL018</name>
    <dbReference type="NCBI Taxonomy" id="582737"/>
    <lineage>
        <taxon>Eukaryota</taxon>
        <taxon>Viridiplantae</taxon>
        <taxon>Chlorophyta</taxon>
        <taxon>core chlorophytes</taxon>
        <taxon>Chlorodendrophyceae</taxon>
        <taxon>Chlorodendrales</taxon>
        <taxon>Chlorodendraceae</taxon>
        <taxon>Tetraselmis</taxon>
    </lineage>
</organism>
<reference evidence="2" key="1">
    <citation type="submission" date="2014-05" db="EMBL/GenBank/DDBJ databases">
        <title>The transcriptome of the halophilic microalga Tetraselmis sp. GSL018 isolated from the Great Salt Lake, Utah.</title>
        <authorList>
            <person name="Jinkerson R.E."/>
            <person name="D'Adamo S."/>
            <person name="Posewitz M.C."/>
        </authorList>
    </citation>
    <scope>NUCLEOTIDE SEQUENCE</scope>
    <source>
        <strain evidence="2">GSL018</strain>
    </source>
</reference>
<evidence type="ECO:0000256" key="1">
    <source>
        <dbReference type="SAM" id="MobiDB-lite"/>
    </source>
</evidence>
<feature type="non-terminal residue" evidence="2">
    <location>
        <position position="1"/>
    </location>
</feature>
<gene>
    <name evidence="2" type="ORF">TSPGSL018_8885</name>
</gene>